<keyword evidence="1" id="KW-0479">Metal-binding</keyword>
<feature type="region of interest" description="Disordered" evidence="3">
    <location>
        <begin position="417"/>
        <end position="523"/>
    </location>
</feature>
<dbReference type="SUPFAM" id="SSF48056">
    <property type="entry name" value="Di-copper centre-containing domain"/>
    <property type="match status" value="1"/>
</dbReference>
<dbReference type="Pfam" id="PF00264">
    <property type="entry name" value="Tyrosinase"/>
    <property type="match status" value="1"/>
</dbReference>
<name>A0A9W8LCD0_9FUNG</name>
<evidence type="ECO:0000256" key="2">
    <source>
        <dbReference type="ARBA" id="ARBA00023008"/>
    </source>
</evidence>
<keyword evidence="2" id="KW-0186">Copper</keyword>
<dbReference type="GO" id="GO:0016491">
    <property type="term" value="F:oxidoreductase activity"/>
    <property type="evidence" value="ECO:0007669"/>
    <property type="project" value="InterPro"/>
</dbReference>
<evidence type="ECO:0000256" key="3">
    <source>
        <dbReference type="SAM" id="MobiDB-lite"/>
    </source>
</evidence>
<feature type="compositionally biased region" description="Low complexity" evidence="3">
    <location>
        <begin position="417"/>
        <end position="489"/>
    </location>
</feature>
<dbReference type="EMBL" id="JANBUH010000043">
    <property type="protein sequence ID" value="KAJ2755901.1"/>
    <property type="molecule type" value="Genomic_DNA"/>
</dbReference>
<sequence length="615" mass="66692">MKITSAFIALAAIIGAGVNAQSNCQSMSVRKEVRSLSPDEWNRVSSVVRTMNNAGWLGWFAHIHNQYFNVIHGNEFFFPWHRRFIRDFESVAQQIDRNFVLPYWDELRDFANPAASEVMSAKFLGTNGQGDGCVRDGNQAGLTLNYPSNHCLRRQYNGGNRINAWYSPEFIQSVLSRATRMSQLRPGIEFSLHGAIHIAMGGDMVQNYSPNDFVFWIHHANIDRIWNVWQFMNVNQNFWSLDGVDNNGRPMGYGTPIPHYNDPAINTMRLGVNNMCYTYDNGNSITNRKRSLLERRGGTKKCIPRPQVSLPPLPPLVEGVFNNVDALPVPADTYVQATISQKLPPVVLDKWFPSFTGGAAPNVTTGGAPNVAIPKAPFVPVAIPDAPYIPGTIPNPPVYSAVPPPYSYSGVPPHYGDSTIASDSSDYSSSTSGSYSTVDSESSSHGSSSSGSSSHGSSIYGSSSGSASYGSSSSGSNSGSSSGSDSYSTSDEDSEYYSSKSSSSGSSSNGSSSGSYTGSPLPSDSSSSLYSSSVASSSAAYSAVYSEEYHAFNPVDEAKGLKYPMPNPFPMTEHFIRMHNYPVSEIHKQYLIAREFVVDMNAAGYQSPFAKGTTA</sequence>
<comment type="caution">
    <text evidence="6">The sequence shown here is derived from an EMBL/GenBank/DDBJ whole genome shotgun (WGS) entry which is preliminary data.</text>
</comment>
<dbReference type="InterPro" id="IPR050316">
    <property type="entry name" value="Tyrosinase/Hemocyanin"/>
</dbReference>
<proteinExistence type="predicted"/>
<dbReference type="OrthoDB" id="6132182at2759"/>
<evidence type="ECO:0000259" key="5">
    <source>
        <dbReference type="Pfam" id="PF00264"/>
    </source>
</evidence>
<evidence type="ECO:0000256" key="4">
    <source>
        <dbReference type="SAM" id="SignalP"/>
    </source>
</evidence>
<dbReference type="GO" id="GO:0046872">
    <property type="term" value="F:metal ion binding"/>
    <property type="evidence" value="ECO:0007669"/>
    <property type="project" value="UniProtKB-KW"/>
</dbReference>
<keyword evidence="7" id="KW-1185">Reference proteome</keyword>
<dbReference type="Gene3D" id="1.10.1280.10">
    <property type="entry name" value="Di-copper center containing domain from catechol oxidase"/>
    <property type="match status" value="1"/>
</dbReference>
<protein>
    <recommendedName>
        <fullName evidence="5">Tyrosinase copper-binding domain-containing protein</fullName>
    </recommendedName>
</protein>
<gene>
    <name evidence="6" type="ORF">GGI19_001280</name>
</gene>
<feature type="chain" id="PRO_5040955875" description="Tyrosinase copper-binding domain-containing protein" evidence="4">
    <location>
        <begin position="21"/>
        <end position="615"/>
    </location>
</feature>
<evidence type="ECO:0000313" key="6">
    <source>
        <dbReference type="EMBL" id="KAJ2755901.1"/>
    </source>
</evidence>
<dbReference type="Proteomes" id="UP001140011">
    <property type="component" value="Unassembled WGS sequence"/>
</dbReference>
<keyword evidence="4" id="KW-0732">Signal</keyword>
<feature type="compositionally biased region" description="Low complexity" evidence="3">
    <location>
        <begin position="496"/>
        <end position="523"/>
    </location>
</feature>
<feature type="domain" description="Tyrosinase copper-binding" evidence="5">
    <location>
        <begin position="60"/>
        <end position="230"/>
    </location>
</feature>
<dbReference type="PRINTS" id="PR00092">
    <property type="entry name" value="TYROSINASE"/>
</dbReference>
<dbReference type="PANTHER" id="PTHR11474">
    <property type="entry name" value="TYROSINASE FAMILY MEMBER"/>
    <property type="match status" value="1"/>
</dbReference>
<dbReference type="InterPro" id="IPR002227">
    <property type="entry name" value="Tyrosinase_Cu-bd"/>
</dbReference>
<reference evidence="6" key="1">
    <citation type="submission" date="2022-07" db="EMBL/GenBank/DDBJ databases">
        <title>Phylogenomic reconstructions and comparative analyses of Kickxellomycotina fungi.</title>
        <authorList>
            <person name="Reynolds N.K."/>
            <person name="Stajich J.E."/>
            <person name="Barry K."/>
            <person name="Grigoriev I.V."/>
            <person name="Crous P."/>
            <person name="Smith M.E."/>
        </authorList>
    </citation>
    <scope>NUCLEOTIDE SEQUENCE</scope>
    <source>
        <strain evidence="6">BCRC 34297</strain>
    </source>
</reference>
<evidence type="ECO:0000256" key="1">
    <source>
        <dbReference type="ARBA" id="ARBA00022723"/>
    </source>
</evidence>
<feature type="signal peptide" evidence="4">
    <location>
        <begin position="1"/>
        <end position="20"/>
    </location>
</feature>
<evidence type="ECO:0000313" key="7">
    <source>
        <dbReference type="Proteomes" id="UP001140011"/>
    </source>
</evidence>
<dbReference type="AlphaFoldDB" id="A0A9W8LCD0"/>
<accession>A0A9W8LCD0</accession>
<dbReference type="PANTHER" id="PTHR11474:SF126">
    <property type="entry name" value="TYROSINASE-LIKE PROTEIN TYR-1-RELATED"/>
    <property type="match status" value="1"/>
</dbReference>
<dbReference type="InterPro" id="IPR008922">
    <property type="entry name" value="Di-copper_centre_dom_sf"/>
</dbReference>
<organism evidence="6 7">
    <name type="scientific">Coemansia pectinata</name>
    <dbReference type="NCBI Taxonomy" id="1052879"/>
    <lineage>
        <taxon>Eukaryota</taxon>
        <taxon>Fungi</taxon>
        <taxon>Fungi incertae sedis</taxon>
        <taxon>Zoopagomycota</taxon>
        <taxon>Kickxellomycotina</taxon>
        <taxon>Kickxellomycetes</taxon>
        <taxon>Kickxellales</taxon>
        <taxon>Kickxellaceae</taxon>
        <taxon>Coemansia</taxon>
    </lineage>
</organism>